<proteinExistence type="predicted"/>
<gene>
    <name evidence="1" type="ORF">J2X78_003967</name>
</gene>
<sequence>MNLSKPQMTLFFTTAYILIGLLILILIWQLV</sequence>
<organism evidence="1 2">
    <name type="scientific">Pedobacter africanus</name>
    <dbReference type="NCBI Taxonomy" id="151894"/>
    <lineage>
        <taxon>Bacteria</taxon>
        <taxon>Pseudomonadati</taxon>
        <taxon>Bacteroidota</taxon>
        <taxon>Sphingobacteriia</taxon>
        <taxon>Sphingobacteriales</taxon>
        <taxon>Sphingobacteriaceae</taxon>
        <taxon>Pedobacter</taxon>
    </lineage>
</organism>
<protein>
    <submittedName>
        <fullName evidence="1">Uncharacterized protein</fullName>
    </submittedName>
</protein>
<comment type="caution">
    <text evidence="1">The sequence shown here is derived from an EMBL/GenBank/DDBJ whole genome shotgun (WGS) entry which is preliminary data.</text>
</comment>
<evidence type="ECO:0000313" key="1">
    <source>
        <dbReference type="EMBL" id="MDR6785382.1"/>
    </source>
</evidence>
<evidence type="ECO:0000313" key="2">
    <source>
        <dbReference type="Proteomes" id="UP001246858"/>
    </source>
</evidence>
<dbReference type="EMBL" id="JAVDTF010000004">
    <property type="protein sequence ID" value="MDR6785382.1"/>
    <property type="molecule type" value="Genomic_DNA"/>
</dbReference>
<dbReference type="Proteomes" id="UP001246858">
    <property type="component" value="Unassembled WGS sequence"/>
</dbReference>
<name>A0ACC6L1K4_9SPHI</name>
<keyword evidence="2" id="KW-1185">Reference proteome</keyword>
<accession>A0ACC6L1K4</accession>
<reference evidence="1" key="1">
    <citation type="submission" date="2023-07" db="EMBL/GenBank/DDBJ databases">
        <title>Sorghum-associated microbial communities from plants grown in Nebraska, USA.</title>
        <authorList>
            <person name="Schachtman D."/>
        </authorList>
    </citation>
    <scope>NUCLEOTIDE SEQUENCE</scope>
    <source>
        <strain evidence="1">2697</strain>
    </source>
</reference>